<accession>A0A445MFP1</accession>
<reference evidence="1" key="1">
    <citation type="journal article" date="2018" name="Data Brief">
        <title>Genome sequence data from 17 accessions of Ensete ventricosum, a staple food crop for millions in Ethiopia.</title>
        <authorList>
            <person name="Yemataw Z."/>
            <person name="Muzemil S."/>
            <person name="Ambachew D."/>
            <person name="Tripathi L."/>
            <person name="Tesfaye K."/>
            <person name="Chala A."/>
            <person name="Farbos A."/>
            <person name="O'Neill P."/>
            <person name="Moore K."/>
            <person name="Grant M."/>
            <person name="Studholme D.J."/>
        </authorList>
    </citation>
    <scope>NUCLEOTIDE SEQUENCE [LARGE SCALE GENOMIC DNA]</scope>
    <source>
        <tissue evidence="1">Leaf</tissue>
    </source>
</reference>
<dbReference type="Proteomes" id="UP000290560">
    <property type="component" value="Unassembled WGS sequence"/>
</dbReference>
<dbReference type="EMBL" id="KV875817">
    <property type="protein sequence ID" value="RZR73061.1"/>
    <property type="molecule type" value="Genomic_DNA"/>
</dbReference>
<proteinExistence type="predicted"/>
<gene>
    <name evidence="1" type="ORF">BHM03_00019667</name>
</gene>
<sequence>MIFRALSQKFKILAISNVLAHGNSYENGFVKKGDGHKLCTKSRAKSSFDWFFMHHLGNSKYWLFTKY</sequence>
<dbReference type="AlphaFoldDB" id="A0A445MFP1"/>
<protein>
    <submittedName>
        <fullName evidence="1">Uncharacterized protein</fullName>
    </submittedName>
</protein>
<name>A0A445MFP1_ENSVE</name>
<evidence type="ECO:0000313" key="1">
    <source>
        <dbReference type="EMBL" id="RZR73061.1"/>
    </source>
</evidence>
<organism evidence="1">
    <name type="scientific">Ensete ventricosum</name>
    <name type="common">Abyssinian banana</name>
    <name type="synonym">Musa ensete</name>
    <dbReference type="NCBI Taxonomy" id="4639"/>
    <lineage>
        <taxon>Eukaryota</taxon>
        <taxon>Viridiplantae</taxon>
        <taxon>Streptophyta</taxon>
        <taxon>Embryophyta</taxon>
        <taxon>Tracheophyta</taxon>
        <taxon>Spermatophyta</taxon>
        <taxon>Magnoliopsida</taxon>
        <taxon>Liliopsida</taxon>
        <taxon>Zingiberales</taxon>
        <taxon>Musaceae</taxon>
        <taxon>Ensete</taxon>
    </lineage>
</organism>